<dbReference type="EMBL" id="QKWJ01000024">
    <property type="protein sequence ID" value="RDK08607.1"/>
    <property type="molecule type" value="Genomic_DNA"/>
</dbReference>
<reference evidence="2" key="1">
    <citation type="submission" date="2018-06" db="EMBL/GenBank/DDBJ databases">
        <authorList>
            <person name="Feng T."/>
            <person name="Jeon C.O."/>
        </authorList>
    </citation>
    <scope>NUCLEOTIDE SEQUENCE [LARGE SCALE GENOMIC DNA]</scope>
    <source>
        <strain evidence="2">S23</strain>
    </source>
</reference>
<evidence type="ECO:0000313" key="2">
    <source>
        <dbReference type="Proteomes" id="UP000255165"/>
    </source>
</evidence>
<dbReference type="Pfam" id="PF12893">
    <property type="entry name" value="Lumazine_bd_2"/>
    <property type="match status" value="1"/>
</dbReference>
<dbReference type="InterPro" id="IPR032710">
    <property type="entry name" value="NTF2-like_dom_sf"/>
</dbReference>
<dbReference type="InterPro" id="IPR039437">
    <property type="entry name" value="FrzH/put_lumazine-bd"/>
</dbReference>
<evidence type="ECO:0008006" key="3">
    <source>
        <dbReference type="Google" id="ProtNLM"/>
    </source>
</evidence>
<comment type="caution">
    <text evidence="1">The sequence shown here is derived from an EMBL/GenBank/DDBJ whole genome shotgun (WGS) entry which is preliminary data.</text>
</comment>
<dbReference type="Proteomes" id="UP000255165">
    <property type="component" value="Unassembled WGS sequence"/>
</dbReference>
<protein>
    <recommendedName>
        <fullName evidence="3">Nuclear transport factor 2 family protein</fullName>
    </recommendedName>
</protein>
<dbReference type="SUPFAM" id="SSF54427">
    <property type="entry name" value="NTF2-like"/>
    <property type="match status" value="1"/>
</dbReference>
<evidence type="ECO:0000313" key="1">
    <source>
        <dbReference type="EMBL" id="RDK08607.1"/>
    </source>
</evidence>
<keyword evidence="2" id="KW-1185">Reference proteome</keyword>
<accession>A0A370NSN1</accession>
<name>A0A370NSN1_9BURK</name>
<proteinExistence type="predicted"/>
<dbReference type="Gene3D" id="3.10.450.50">
    <property type="match status" value="1"/>
</dbReference>
<dbReference type="AlphaFoldDB" id="A0A370NSN1"/>
<organism evidence="1 2">
    <name type="scientific">Cupriavidus lacunae</name>
    <dbReference type="NCBI Taxonomy" id="2666307"/>
    <lineage>
        <taxon>Bacteria</taxon>
        <taxon>Pseudomonadati</taxon>
        <taxon>Pseudomonadota</taxon>
        <taxon>Betaproteobacteria</taxon>
        <taxon>Burkholderiales</taxon>
        <taxon>Burkholderiaceae</taxon>
        <taxon>Cupriavidus</taxon>
    </lineage>
</organism>
<sequence length="211" mass="23438">MTHIRPLDRMNRQATSHMGRWHMRKFPDALVPGDCCHGEPTVVTAVVFPPGAAPNTLKQCVGQRMGPTPRQCRGLPVASAPDFSLDSGKPMEDQLLVLHLLQKYLDALHEGDAPSLAKLFDPEAAVFGMVRGEAVHKPVATYLDGVANRNSPRALGEPYRMRILSVQVVGNIASAKVHVPLLGNNYYNFLSLRKRDDRWWIINKLYAHVDA</sequence>
<gene>
    <name evidence="1" type="ORF">DN412_19510</name>
</gene>